<evidence type="ECO:0000313" key="1">
    <source>
        <dbReference type="EMBL" id="RHK98362.1"/>
    </source>
</evidence>
<dbReference type="RefSeq" id="WP_118367586.1">
    <property type="nucleotide sequence ID" value="NZ_CABJDZ010000001.1"/>
</dbReference>
<name>A0A415HVY5_9FIRM</name>
<proteinExistence type="predicted"/>
<sequence length="100" mass="11832">MAVSNDKYYKPEEALQELRLQQTIFDVAVDIQSLLRILVDKQVITREEVSKYREEVRNSPKYKPVLEEIQRQTRAFEFAKDNPQEYLQAILKAKMNGDIK</sequence>
<evidence type="ECO:0000313" key="2">
    <source>
        <dbReference type="Proteomes" id="UP000284267"/>
    </source>
</evidence>
<gene>
    <name evidence="1" type="ORF">DW040_03375</name>
</gene>
<comment type="caution">
    <text evidence="1">The sequence shown here is derived from an EMBL/GenBank/DDBJ whole genome shotgun (WGS) entry which is preliminary data.</text>
</comment>
<dbReference type="Proteomes" id="UP000284267">
    <property type="component" value="Unassembled WGS sequence"/>
</dbReference>
<organism evidence="1 2">
    <name type="scientific">Blautia obeum</name>
    <dbReference type="NCBI Taxonomy" id="40520"/>
    <lineage>
        <taxon>Bacteria</taxon>
        <taxon>Bacillati</taxon>
        <taxon>Bacillota</taxon>
        <taxon>Clostridia</taxon>
        <taxon>Lachnospirales</taxon>
        <taxon>Lachnospiraceae</taxon>
        <taxon>Blautia</taxon>
    </lineage>
</organism>
<protein>
    <submittedName>
        <fullName evidence="1">Uncharacterized protein</fullName>
    </submittedName>
</protein>
<reference evidence="1 2" key="1">
    <citation type="submission" date="2018-08" db="EMBL/GenBank/DDBJ databases">
        <title>A genome reference for cultivated species of the human gut microbiota.</title>
        <authorList>
            <person name="Zou Y."/>
            <person name="Xue W."/>
            <person name="Luo G."/>
        </authorList>
    </citation>
    <scope>NUCLEOTIDE SEQUENCE [LARGE SCALE GENOMIC DNA]</scope>
    <source>
        <strain evidence="1 2">AF39-4</strain>
    </source>
</reference>
<accession>A0A415HVY5</accession>
<dbReference type="EMBL" id="QROE01000001">
    <property type="protein sequence ID" value="RHK98362.1"/>
    <property type="molecule type" value="Genomic_DNA"/>
</dbReference>
<dbReference type="AlphaFoldDB" id="A0A415HVY5"/>